<comment type="caution">
    <text evidence="6">The sequence shown here is derived from an EMBL/GenBank/DDBJ whole genome shotgun (WGS) entry which is preliminary data.</text>
</comment>
<reference evidence="6" key="1">
    <citation type="submission" date="2019-10" db="EMBL/GenBank/DDBJ databases">
        <title>Nonomuraea sp. nov., isolated from Phyllanthus amarus.</title>
        <authorList>
            <person name="Klykleung N."/>
            <person name="Tanasupawat S."/>
        </authorList>
    </citation>
    <scope>NUCLEOTIDE SEQUENCE [LARGE SCALE GENOMIC DNA]</scope>
    <source>
        <strain evidence="6">3MP-10</strain>
    </source>
</reference>
<dbReference type="InterPro" id="IPR000641">
    <property type="entry name" value="CbxX/CfxQ"/>
</dbReference>
<dbReference type="Pfam" id="PF05048">
    <property type="entry name" value="NosD"/>
    <property type="match status" value="1"/>
</dbReference>
<feature type="compositionally biased region" description="Low complexity" evidence="4">
    <location>
        <begin position="421"/>
        <end position="435"/>
    </location>
</feature>
<keyword evidence="2" id="KW-0547">Nucleotide-binding</keyword>
<feature type="compositionally biased region" description="Low complexity" evidence="4">
    <location>
        <begin position="466"/>
        <end position="477"/>
    </location>
</feature>
<dbReference type="InterPro" id="IPR003959">
    <property type="entry name" value="ATPase_AAA_core"/>
</dbReference>
<keyword evidence="3" id="KW-0067">ATP-binding</keyword>
<dbReference type="InterPro" id="IPR027417">
    <property type="entry name" value="P-loop_NTPase"/>
</dbReference>
<feature type="compositionally biased region" description="Pro residues" evidence="4">
    <location>
        <begin position="442"/>
        <end position="465"/>
    </location>
</feature>
<evidence type="ECO:0000259" key="5">
    <source>
        <dbReference type="SMART" id="SM00382"/>
    </source>
</evidence>
<dbReference type="Pfam" id="PF17866">
    <property type="entry name" value="AAA_lid_6"/>
    <property type="match status" value="1"/>
</dbReference>
<dbReference type="GO" id="GO:0016887">
    <property type="term" value="F:ATP hydrolysis activity"/>
    <property type="evidence" value="ECO:0007669"/>
    <property type="project" value="InterPro"/>
</dbReference>
<dbReference type="CDD" id="cd00009">
    <property type="entry name" value="AAA"/>
    <property type="match status" value="1"/>
</dbReference>
<dbReference type="SMART" id="SM00382">
    <property type="entry name" value="AAA"/>
    <property type="match status" value="1"/>
</dbReference>
<sequence length="759" mass="79864">MTTGDPIRVAPRSRGAHRTITEALGAAPAGAVISIAPGEYRESFRLIRRVSLIPQHGTGSVVIALPAAAGALTVAAPDCRVRGLVVRGVDPGEALLRVEDAAGLTLEQCVVSQGRVEVLGSRTPNPRPDRPVTDIPLDHDLAADLADPTAGGVLVARRSTLRAARHTALHLTGDALARLDDTAIEDVEGIGVAVSGTAVLRADQLRVHGGSGSALRARDASRVLLRASGLYGSGRNGLLVQDAAEALLTDCRVENAARSGIRLDHTARAEIEETTLRDARLTGVEVRDQARVTLRGVRVVGGETGVRLRSPEESTLLHSSLTGQRGNGVELENGAEARVRGVRVARSGKHGVMVGEGARGTFDHCDVIASGFPALHVGRDAAPRFRGCRVFDSAHDLGVFEGASPVFENCVAINVGSPRLPTARRGAPAGEGAAPRTRDDGPPPPRPAGPSGPAGPPAPAGPSAPRPGAAAHGAPEPAGRDGDSGDPPAESLTDLLAELDELVGLETVKRDVGGMVKLMQTVRMRQEAGLPAPPLSRHLVFAGNPGTGKTTVARLYGRLLHALGLLSRGHLVEVDRSALVGEYIGHTGPKTTEAFQRARGGVLFIDEAYALTPSGVTQDFGLEAVATLVKLMEDHRDEVVVIAAGYPDEMARFVDSNPGLASRFTRSLLFSDYSTDELVEIVEHHARRHRYELTEGARKALAAHIGAIPRTEGFGNGRSARQIFQRMTERQAMRVAELTAVQPTDLMTLDENDLPDPTS</sequence>
<dbReference type="InterPro" id="IPR050773">
    <property type="entry name" value="CbxX/CfxQ_RuBisCO_ESX"/>
</dbReference>
<dbReference type="InterPro" id="IPR003593">
    <property type="entry name" value="AAA+_ATPase"/>
</dbReference>
<protein>
    <submittedName>
        <fullName evidence="6">AAA family ATPase</fullName>
    </submittedName>
</protein>
<dbReference type="Pfam" id="PF00004">
    <property type="entry name" value="AAA"/>
    <property type="match status" value="1"/>
</dbReference>
<dbReference type="SUPFAM" id="SSF52540">
    <property type="entry name" value="P-loop containing nucleoside triphosphate hydrolases"/>
    <property type="match status" value="1"/>
</dbReference>
<dbReference type="InterPro" id="IPR041627">
    <property type="entry name" value="AAA_lid_6"/>
</dbReference>
<evidence type="ECO:0000256" key="4">
    <source>
        <dbReference type="SAM" id="MobiDB-lite"/>
    </source>
</evidence>
<gene>
    <name evidence="6" type="ORF">FH607_002925</name>
</gene>
<dbReference type="InterPro" id="IPR012334">
    <property type="entry name" value="Pectin_lyas_fold"/>
</dbReference>
<evidence type="ECO:0000313" key="6">
    <source>
        <dbReference type="EMBL" id="KAB8169704.1"/>
    </source>
</evidence>
<dbReference type="Proteomes" id="UP000314251">
    <property type="component" value="Unassembled WGS sequence"/>
</dbReference>
<feature type="region of interest" description="Disordered" evidence="4">
    <location>
        <begin position="418"/>
        <end position="491"/>
    </location>
</feature>
<dbReference type="Gene3D" id="2.160.20.10">
    <property type="entry name" value="Single-stranded right-handed beta-helix, Pectin lyase-like"/>
    <property type="match status" value="2"/>
</dbReference>
<dbReference type="AlphaFoldDB" id="A0A5N6AM47"/>
<name>A0A5N6AM47_9ACTN</name>
<comment type="similarity">
    <text evidence="1">Belongs to the CbxX/CfxQ family.</text>
</comment>
<evidence type="ECO:0000256" key="3">
    <source>
        <dbReference type="ARBA" id="ARBA00022840"/>
    </source>
</evidence>
<dbReference type="SUPFAM" id="SSF51126">
    <property type="entry name" value="Pectin lyase-like"/>
    <property type="match status" value="2"/>
</dbReference>
<dbReference type="GO" id="GO:0005524">
    <property type="term" value="F:ATP binding"/>
    <property type="evidence" value="ECO:0007669"/>
    <property type="project" value="UniProtKB-KW"/>
</dbReference>
<dbReference type="Gene3D" id="1.10.8.60">
    <property type="match status" value="1"/>
</dbReference>
<dbReference type="PRINTS" id="PR00819">
    <property type="entry name" value="CBXCFQXSUPER"/>
</dbReference>
<evidence type="ECO:0000256" key="1">
    <source>
        <dbReference type="ARBA" id="ARBA00010378"/>
    </source>
</evidence>
<dbReference type="PANTHER" id="PTHR43392:SF2">
    <property type="entry name" value="AAA-TYPE ATPASE FAMILY PROTEIN _ ANKYRIN REPEAT FAMILY PROTEIN"/>
    <property type="match status" value="1"/>
</dbReference>
<dbReference type="FunFam" id="3.40.50.300:FF:000216">
    <property type="entry name" value="Type VII secretion ATPase EccA"/>
    <property type="match status" value="1"/>
</dbReference>
<organism evidence="6 7">
    <name type="scientific">Streptomyces mimosae</name>
    <dbReference type="NCBI Taxonomy" id="2586635"/>
    <lineage>
        <taxon>Bacteria</taxon>
        <taxon>Bacillati</taxon>
        <taxon>Actinomycetota</taxon>
        <taxon>Actinomycetes</taxon>
        <taxon>Kitasatosporales</taxon>
        <taxon>Streptomycetaceae</taxon>
        <taxon>Streptomyces</taxon>
    </lineage>
</organism>
<dbReference type="EMBL" id="VDLY02000002">
    <property type="protein sequence ID" value="KAB8169704.1"/>
    <property type="molecule type" value="Genomic_DNA"/>
</dbReference>
<keyword evidence="7" id="KW-1185">Reference proteome</keyword>
<dbReference type="PANTHER" id="PTHR43392">
    <property type="entry name" value="AAA-TYPE ATPASE FAMILY PROTEIN / ANKYRIN REPEAT FAMILY PROTEIN"/>
    <property type="match status" value="1"/>
</dbReference>
<dbReference type="SMART" id="SM00710">
    <property type="entry name" value="PbH1"/>
    <property type="match status" value="7"/>
</dbReference>
<dbReference type="OrthoDB" id="9806903at2"/>
<dbReference type="InterPro" id="IPR007742">
    <property type="entry name" value="NosD_dom"/>
</dbReference>
<evidence type="ECO:0000256" key="2">
    <source>
        <dbReference type="ARBA" id="ARBA00022741"/>
    </source>
</evidence>
<dbReference type="Gene3D" id="3.40.50.300">
    <property type="entry name" value="P-loop containing nucleotide triphosphate hydrolases"/>
    <property type="match status" value="1"/>
</dbReference>
<evidence type="ECO:0000313" key="7">
    <source>
        <dbReference type="Proteomes" id="UP000314251"/>
    </source>
</evidence>
<dbReference type="InterPro" id="IPR006626">
    <property type="entry name" value="PbH1"/>
</dbReference>
<proteinExistence type="inferred from homology"/>
<accession>A0A5N6AM47</accession>
<dbReference type="RefSeq" id="WP_139666002.1">
    <property type="nucleotide sequence ID" value="NZ_VDLY02000002.1"/>
</dbReference>
<dbReference type="InterPro" id="IPR011050">
    <property type="entry name" value="Pectin_lyase_fold/virulence"/>
</dbReference>
<feature type="domain" description="AAA+ ATPase" evidence="5">
    <location>
        <begin position="535"/>
        <end position="674"/>
    </location>
</feature>